<evidence type="ECO:0000313" key="2">
    <source>
        <dbReference type="EMBL" id="GAU89213.1"/>
    </source>
</evidence>
<comment type="caution">
    <text evidence="2">The sequence shown here is derived from an EMBL/GenBank/DDBJ whole genome shotgun (WGS) entry which is preliminary data.</text>
</comment>
<reference evidence="2 3" key="1">
    <citation type="journal article" date="2016" name="Nat. Commun.">
        <title>Extremotolerant tardigrade genome and improved radiotolerance of human cultured cells by tardigrade-unique protein.</title>
        <authorList>
            <person name="Hashimoto T."/>
            <person name="Horikawa D.D."/>
            <person name="Saito Y."/>
            <person name="Kuwahara H."/>
            <person name="Kozuka-Hata H."/>
            <person name="Shin-I T."/>
            <person name="Minakuchi Y."/>
            <person name="Ohishi K."/>
            <person name="Motoyama A."/>
            <person name="Aizu T."/>
            <person name="Enomoto A."/>
            <person name="Kondo K."/>
            <person name="Tanaka S."/>
            <person name="Hara Y."/>
            <person name="Koshikawa S."/>
            <person name="Sagara H."/>
            <person name="Miura T."/>
            <person name="Yokobori S."/>
            <person name="Miyagawa K."/>
            <person name="Suzuki Y."/>
            <person name="Kubo T."/>
            <person name="Oyama M."/>
            <person name="Kohara Y."/>
            <person name="Fujiyama A."/>
            <person name="Arakawa K."/>
            <person name="Katayama T."/>
            <person name="Toyoda A."/>
            <person name="Kunieda T."/>
        </authorList>
    </citation>
    <scope>NUCLEOTIDE SEQUENCE [LARGE SCALE GENOMIC DNA]</scope>
    <source>
        <strain evidence="2 3">YOKOZUNA-1</strain>
    </source>
</reference>
<evidence type="ECO:0000313" key="3">
    <source>
        <dbReference type="Proteomes" id="UP000186922"/>
    </source>
</evidence>
<dbReference type="OrthoDB" id="10639298at2759"/>
<keyword evidence="3" id="KW-1185">Reference proteome</keyword>
<feature type="compositionally biased region" description="Basic and acidic residues" evidence="1">
    <location>
        <begin position="365"/>
        <end position="374"/>
    </location>
</feature>
<protein>
    <submittedName>
        <fullName evidence="2">Uncharacterized protein</fullName>
    </submittedName>
</protein>
<feature type="region of interest" description="Disordered" evidence="1">
    <location>
        <begin position="350"/>
        <end position="374"/>
    </location>
</feature>
<proteinExistence type="predicted"/>
<feature type="compositionally biased region" description="Polar residues" evidence="1">
    <location>
        <begin position="350"/>
        <end position="364"/>
    </location>
</feature>
<organism evidence="2 3">
    <name type="scientific">Ramazzottius varieornatus</name>
    <name type="common">Water bear</name>
    <name type="synonym">Tardigrade</name>
    <dbReference type="NCBI Taxonomy" id="947166"/>
    <lineage>
        <taxon>Eukaryota</taxon>
        <taxon>Metazoa</taxon>
        <taxon>Ecdysozoa</taxon>
        <taxon>Tardigrada</taxon>
        <taxon>Eutardigrada</taxon>
        <taxon>Parachela</taxon>
        <taxon>Hypsibioidea</taxon>
        <taxon>Ramazzottiidae</taxon>
        <taxon>Ramazzottius</taxon>
    </lineage>
</organism>
<evidence type="ECO:0000256" key="1">
    <source>
        <dbReference type="SAM" id="MobiDB-lite"/>
    </source>
</evidence>
<dbReference type="EMBL" id="BDGG01000001">
    <property type="protein sequence ID" value="GAU89213.1"/>
    <property type="molecule type" value="Genomic_DNA"/>
</dbReference>
<accession>A0A1D1US96</accession>
<gene>
    <name evidence="2" type="primary">RvY_01790-1</name>
    <name evidence="2" type="synonym">RvY_01790.1</name>
    <name evidence="2" type="ORF">RvY_01790</name>
</gene>
<name>A0A1D1US96_RAMVA</name>
<sequence length="587" mass="67472">MDSTLKLLENHISSWHRSNKLFVDIQELSTESERVSIFEFPFIGAEKYPQMVTLWKEVELQHADRLVHLMPALRHAEGRLAGNTKNVKEIFRSCIDQTSTTLDILMKDFGSRFNYQHQRNPDIHPTKDWIRKLDGFYETACTIVDFRHSGRQTCLRKLMGNSGYTEVILSFRNACLGLIEAEIEYFRHSLRFLWKLYVAVCHAGLHSDLSLGHFAPPVFRVNDHALSEVKKFIEECDLEAKVKLDRFITSGTPEEEQCSFLDIIDDDEDFWWKILQAVRFHLDEFIEVFTRKLSRPVRTERNDEDQLDELVQTEIDSVAPGKGLDSSFAQNPEFITEAVNLDNVLVTQNDDTGLTDGTSRSDQNGSEKDLKAEGEMSLKDRLLAEVRDMDGQESAHCIGQEPEQTSDRKVAEETFEPGESQDWLDVFEEKDMEALFMTVRQDILNRQRLKMEQRQKKAVTVTTGQPVISQGKTESVADKKEGKSQLQVEIERRNQRSVVRELLTKAVDQEVNQTMLRICRFIVECIGQSGRSRSVARETFCVLDTWLKAAHQKEQNSIDGFADTAAGSFEPDDKFAVDDPKRWTMLA</sequence>
<dbReference type="AlphaFoldDB" id="A0A1D1US96"/>
<dbReference type="Proteomes" id="UP000186922">
    <property type="component" value="Unassembled WGS sequence"/>
</dbReference>